<keyword evidence="1" id="KW-0812">Transmembrane</keyword>
<keyword evidence="1" id="KW-1133">Transmembrane helix</keyword>
<dbReference type="EMBL" id="CACRUI010000001">
    <property type="protein sequence ID" value="VYT61966.1"/>
    <property type="molecule type" value="Genomic_DNA"/>
</dbReference>
<evidence type="ECO:0000313" key="2">
    <source>
        <dbReference type="EMBL" id="VYT61966.1"/>
    </source>
</evidence>
<name>A0A6N2Y7Q9_9STRE</name>
<sequence>MIYQEINLPIWGQLVLMGFWLLALVLLLYIKPREDVKQETKETHTQTTLRSDTGLTFNCMANVTIKEV</sequence>
<reference evidence="2" key="1">
    <citation type="submission" date="2019-11" db="EMBL/GenBank/DDBJ databases">
        <authorList>
            <person name="Feng L."/>
        </authorList>
    </citation>
    <scope>NUCLEOTIDE SEQUENCE</scope>
    <source>
        <strain evidence="2">SLutetiensisLFYP71</strain>
    </source>
</reference>
<protein>
    <submittedName>
        <fullName evidence="2">Uncharacterized protein</fullName>
    </submittedName>
</protein>
<feature type="transmembrane region" description="Helical" evidence="1">
    <location>
        <begin position="6"/>
        <end position="30"/>
    </location>
</feature>
<proteinExistence type="predicted"/>
<dbReference type="AlphaFoldDB" id="A0A6N2Y7Q9"/>
<evidence type="ECO:0000256" key="1">
    <source>
        <dbReference type="SAM" id="Phobius"/>
    </source>
</evidence>
<accession>A0A6N2Y7Q9</accession>
<organism evidence="2">
    <name type="scientific">Streptococcus lutetiensis</name>
    <dbReference type="NCBI Taxonomy" id="150055"/>
    <lineage>
        <taxon>Bacteria</taxon>
        <taxon>Bacillati</taxon>
        <taxon>Bacillota</taxon>
        <taxon>Bacilli</taxon>
        <taxon>Lactobacillales</taxon>
        <taxon>Streptococcaceae</taxon>
        <taxon>Streptococcus</taxon>
    </lineage>
</organism>
<gene>
    <name evidence="2" type="ORF">SLLFYP71_00007</name>
</gene>
<keyword evidence="1" id="KW-0472">Membrane</keyword>